<reference evidence="2" key="1">
    <citation type="submission" date="2020-07" db="EMBL/GenBank/DDBJ databases">
        <title>Huge and variable diversity of episymbiotic CPR bacteria and DPANN archaea in groundwater ecosystems.</title>
        <authorList>
            <person name="He C.Y."/>
            <person name="Keren R."/>
            <person name="Whittaker M."/>
            <person name="Farag I.F."/>
            <person name="Doudna J."/>
            <person name="Cate J.H.D."/>
            <person name="Banfield J.F."/>
        </authorList>
    </citation>
    <scope>NUCLEOTIDE SEQUENCE</scope>
    <source>
        <strain evidence="2">NC_groundwater_1813_Pr3_B-0.1um_71_17</strain>
    </source>
</reference>
<dbReference type="NCBIfam" id="TIGR04183">
    <property type="entry name" value="Por_Secre_tail"/>
    <property type="match status" value="1"/>
</dbReference>
<feature type="chain" id="PRO_5037786857" evidence="1">
    <location>
        <begin position="25"/>
        <end position="784"/>
    </location>
</feature>
<accession>A0A933SDC4</accession>
<organism evidence="2 3">
    <name type="scientific">Eiseniibacteriota bacterium</name>
    <dbReference type="NCBI Taxonomy" id="2212470"/>
    <lineage>
        <taxon>Bacteria</taxon>
        <taxon>Candidatus Eiseniibacteriota</taxon>
    </lineage>
</organism>
<dbReference type="InterPro" id="IPR013783">
    <property type="entry name" value="Ig-like_fold"/>
</dbReference>
<dbReference type="Proteomes" id="UP000696931">
    <property type="component" value="Unassembled WGS sequence"/>
</dbReference>
<dbReference type="Gene3D" id="2.60.40.10">
    <property type="entry name" value="Immunoglobulins"/>
    <property type="match status" value="1"/>
</dbReference>
<evidence type="ECO:0000313" key="2">
    <source>
        <dbReference type="EMBL" id="MBI5169683.1"/>
    </source>
</evidence>
<name>A0A933SDC4_UNCEI</name>
<protein>
    <submittedName>
        <fullName evidence="2">T9SS type A sorting domain-containing protein</fullName>
    </submittedName>
</protein>
<evidence type="ECO:0000256" key="1">
    <source>
        <dbReference type="SAM" id="SignalP"/>
    </source>
</evidence>
<dbReference type="Gene3D" id="2.60.40.4070">
    <property type="match status" value="1"/>
</dbReference>
<dbReference type="AlphaFoldDB" id="A0A933SDC4"/>
<evidence type="ECO:0000313" key="3">
    <source>
        <dbReference type="Proteomes" id="UP000696931"/>
    </source>
</evidence>
<dbReference type="InterPro" id="IPR026444">
    <property type="entry name" value="Secre_tail"/>
</dbReference>
<dbReference type="EMBL" id="JACRIW010000063">
    <property type="protein sequence ID" value="MBI5169683.1"/>
    <property type="molecule type" value="Genomic_DNA"/>
</dbReference>
<feature type="signal peptide" evidence="1">
    <location>
        <begin position="1"/>
        <end position="24"/>
    </location>
</feature>
<proteinExistence type="predicted"/>
<sequence length="784" mass="82965">MRRVPFASLALALLLALRAAPAAAYWPNSAFSAGIPIGTAEMEILPRPSMQPDGTGGLFVAYSCYVGGQWDIRAQHVRSDGTPMWGAAGAVVCNAVGDQSMPALCLDQGGGVFVVWRDQRVGGTDAIYLQHLDANGTPQLAANGTLFRGSIPGVYELRIAAIPAQPLSAWVVWGTSEKIRANQWVDAARVFATDLAVCDAALYRTVTDVVADENGTAWIAWRDERTGIGQPYVQALDWSGVPQLAAGGQRLSSADVLWLSDGPFLQMEGDYSVLAVYAMDGALWAQRLSTTATLWARNDLLASSDVTNLVVTPDGLDGVVAVFGTTTRRAARITSGGTSRWGRTPLDLLIGTPAWREDLTLVLDYAGGAFCFYRAAGGGGLWGQRVTSTGALPWGSGGRLVADPSMPPMLPFAVPDARGGSLLCWHRIPDGIPVVQRVDLFGELGDAEPAVFRVRDVAADQGGQVLVEWRGSYLDAPASERRVTSYGLWRRVPVALAQRWLANGEASAEPVEVARAAGRRALRQAGGPANWWEWVGSSPARAGMFYYSAVVPTTTDSMPGSNPLTYLMVSAERDGGAEYWNSAAATGYSVDNLAPYAPGALLAQPLPVGARLSWARNGEADFARYRIFAGADPAFVPGEATLLAEQADTGYVDAFARPGLTYEVVALDVHGNPSPPASARLAGVLDAAADAGRALAFGAPRPNPAREQASFTLVLPGEGDVSLELFDAGGRRVALARRGAMSAGSHTLTLPLQDERGAALANGVYLARLVTPHGTRVRRIAVLR</sequence>
<keyword evidence="1" id="KW-0732">Signal</keyword>
<gene>
    <name evidence="2" type="ORF">HZA61_09360</name>
</gene>
<comment type="caution">
    <text evidence="2">The sequence shown here is derived from an EMBL/GenBank/DDBJ whole genome shotgun (WGS) entry which is preliminary data.</text>
</comment>